<dbReference type="AlphaFoldDB" id="A0A2T9YP36"/>
<dbReference type="Proteomes" id="UP000245699">
    <property type="component" value="Unassembled WGS sequence"/>
</dbReference>
<sequence>MADNFQQLIIRAENVDYMLDQNPPAEDQSDIERVEEDDFDRLFEILNTDLAGIRNNRGGRANLTIRDTLLFYLSFLKLYPSYSSIGLSFKMKAASVQRLVDRVTYAIKGTLWKRFVVPQKKADQVTFGLGFNHYPEAALVIDALIQEFSRLAMYFKDQKSCIQENIQSAA</sequence>
<protein>
    <recommendedName>
        <fullName evidence="3">Transposase Helix-turn-helix domain-containing protein</fullName>
    </recommendedName>
</protein>
<evidence type="ECO:0000313" key="2">
    <source>
        <dbReference type="Proteomes" id="UP000245699"/>
    </source>
</evidence>
<accession>A0A2T9YP36</accession>
<dbReference type="EMBL" id="MBFT01000273">
    <property type="protein sequence ID" value="PVU94125.1"/>
    <property type="molecule type" value="Genomic_DNA"/>
</dbReference>
<keyword evidence="2" id="KW-1185">Reference proteome</keyword>
<evidence type="ECO:0008006" key="3">
    <source>
        <dbReference type="Google" id="ProtNLM"/>
    </source>
</evidence>
<organism evidence="1 2">
    <name type="scientific">Furculomyces boomerangus</name>
    <dbReference type="NCBI Taxonomy" id="61424"/>
    <lineage>
        <taxon>Eukaryota</taxon>
        <taxon>Fungi</taxon>
        <taxon>Fungi incertae sedis</taxon>
        <taxon>Zoopagomycota</taxon>
        <taxon>Kickxellomycotina</taxon>
        <taxon>Harpellomycetes</taxon>
        <taxon>Harpellales</taxon>
        <taxon>Harpellaceae</taxon>
        <taxon>Furculomyces</taxon>
    </lineage>
</organism>
<evidence type="ECO:0000313" key="1">
    <source>
        <dbReference type="EMBL" id="PVU94125.1"/>
    </source>
</evidence>
<gene>
    <name evidence="1" type="ORF">BB559_003098</name>
</gene>
<reference evidence="1 2" key="1">
    <citation type="journal article" date="2018" name="MBio">
        <title>Comparative Genomics Reveals the Core Gene Toolbox for the Fungus-Insect Symbiosis.</title>
        <authorList>
            <person name="Wang Y."/>
            <person name="Stata M."/>
            <person name="Wang W."/>
            <person name="Stajich J.E."/>
            <person name="White M.M."/>
            <person name="Moncalvo J.M."/>
        </authorList>
    </citation>
    <scope>NUCLEOTIDE SEQUENCE [LARGE SCALE GENOMIC DNA]</scope>
    <source>
        <strain evidence="1 2">AUS-77-4</strain>
    </source>
</reference>
<proteinExistence type="predicted"/>
<name>A0A2T9YP36_9FUNG</name>
<comment type="caution">
    <text evidence="1">The sequence shown here is derived from an EMBL/GenBank/DDBJ whole genome shotgun (WGS) entry which is preliminary data.</text>
</comment>